<feature type="domain" description="C2H2-type" evidence="9">
    <location>
        <begin position="379"/>
        <end position="400"/>
    </location>
</feature>
<dbReference type="Pfam" id="PF25414">
    <property type="entry name" value="zf-C2H2_Z280C_D"/>
    <property type="match status" value="1"/>
</dbReference>
<evidence type="ECO:0000256" key="6">
    <source>
        <dbReference type="ARBA" id="ARBA00023125"/>
    </source>
</evidence>
<evidence type="ECO:0000259" key="9">
    <source>
        <dbReference type="PROSITE" id="PS00028"/>
    </source>
</evidence>
<keyword evidence="1" id="KW-0479">Metal-binding</keyword>
<proteinExistence type="predicted"/>
<evidence type="ECO:0000313" key="11">
    <source>
        <dbReference type="Proteomes" id="UP000693946"/>
    </source>
</evidence>
<dbReference type="SMART" id="SM00355">
    <property type="entry name" value="ZnF_C2H2"/>
    <property type="match status" value="8"/>
</dbReference>
<feature type="compositionally biased region" description="Basic and acidic residues" evidence="8">
    <location>
        <begin position="33"/>
        <end position="48"/>
    </location>
</feature>
<dbReference type="EMBL" id="JAGKHQ010000013">
    <property type="protein sequence ID" value="KAG7500041.1"/>
    <property type="molecule type" value="Genomic_DNA"/>
</dbReference>
<comment type="caution">
    <text evidence="10">The sequence shown here is derived from an EMBL/GenBank/DDBJ whole genome shotgun (WGS) entry which is preliminary data.</text>
</comment>
<protein>
    <submittedName>
        <fullName evidence="10">Pogo transposable element with ZNF domain</fullName>
    </submittedName>
</protein>
<dbReference type="GO" id="GO:0000981">
    <property type="term" value="F:DNA-binding transcription factor activity, RNA polymerase II-specific"/>
    <property type="evidence" value="ECO:0007669"/>
    <property type="project" value="TreeGrafter"/>
</dbReference>
<evidence type="ECO:0000256" key="8">
    <source>
        <dbReference type="SAM" id="MobiDB-lite"/>
    </source>
</evidence>
<dbReference type="GO" id="GO:0008270">
    <property type="term" value="F:zinc ion binding"/>
    <property type="evidence" value="ECO:0007669"/>
    <property type="project" value="UniProtKB-KW"/>
</dbReference>
<feature type="domain" description="C2H2-type" evidence="9">
    <location>
        <begin position="409"/>
        <end position="430"/>
    </location>
</feature>
<accession>A0AAV6R7F5</accession>
<name>A0AAV6R7F5_SOLSE</name>
<feature type="region of interest" description="Disordered" evidence="8">
    <location>
        <begin position="267"/>
        <end position="314"/>
    </location>
</feature>
<evidence type="ECO:0000256" key="2">
    <source>
        <dbReference type="ARBA" id="ARBA00022737"/>
    </source>
</evidence>
<dbReference type="InterPro" id="IPR050527">
    <property type="entry name" value="Snail/Krueppel_Znf"/>
</dbReference>
<dbReference type="Proteomes" id="UP000693946">
    <property type="component" value="Linkage Group LG20"/>
</dbReference>
<dbReference type="AlphaFoldDB" id="A0AAV6R7F5"/>
<keyword evidence="6" id="KW-0238">DNA-binding</keyword>
<keyword evidence="2" id="KW-0677">Repeat</keyword>
<evidence type="ECO:0000313" key="10">
    <source>
        <dbReference type="EMBL" id="KAG7500041.1"/>
    </source>
</evidence>
<dbReference type="InterPro" id="IPR059074">
    <property type="entry name" value="zf-C2H2_Z280C_D"/>
</dbReference>
<feature type="compositionally biased region" description="Basic and acidic residues" evidence="8">
    <location>
        <begin position="273"/>
        <end position="285"/>
    </location>
</feature>
<keyword evidence="11" id="KW-1185">Reference proteome</keyword>
<dbReference type="GO" id="GO:0000978">
    <property type="term" value="F:RNA polymerase II cis-regulatory region sequence-specific DNA binding"/>
    <property type="evidence" value="ECO:0007669"/>
    <property type="project" value="TreeGrafter"/>
</dbReference>
<dbReference type="PANTHER" id="PTHR24388:SF45">
    <property type="entry name" value="POGO TRANSPOSABLE ELEMENT DERIVED WITH ZNF DOMAIN"/>
    <property type="match status" value="1"/>
</dbReference>
<keyword evidence="3" id="KW-0863">Zinc-finger</keyword>
<evidence type="ECO:0000256" key="1">
    <source>
        <dbReference type="ARBA" id="ARBA00022723"/>
    </source>
</evidence>
<dbReference type="Pfam" id="PF25429">
    <property type="entry name" value="zf-POGZ"/>
    <property type="match status" value="1"/>
</dbReference>
<dbReference type="InterPro" id="IPR013087">
    <property type="entry name" value="Znf_C2H2_type"/>
</dbReference>
<keyword evidence="4" id="KW-0862">Zinc</keyword>
<dbReference type="PROSITE" id="PS00028">
    <property type="entry name" value="ZINC_FINGER_C2H2_1"/>
    <property type="match status" value="3"/>
</dbReference>
<feature type="compositionally biased region" description="Acidic residues" evidence="8">
    <location>
        <begin position="13"/>
        <end position="22"/>
    </location>
</feature>
<evidence type="ECO:0000256" key="5">
    <source>
        <dbReference type="ARBA" id="ARBA00022843"/>
    </source>
</evidence>
<dbReference type="InterPro" id="IPR057618">
    <property type="entry name" value="Znf_POGZ/Z280C-D-like"/>
</dbReference>
<organism evidence="10 11">
    <name type="scientific">Solea senegalensis</name>
    <name type="common">Senegalese sole</name>
    <dbReference type="NCBI Taxonomy" id="28829"/>
    <lineage>
        <taxon>Eukaryota</taxon>
        <taxon>Metazoa</taxon>
        <taxon>Chordata</taxon>
        <taxon>Craniata</taxon>
        <taxon>Vertebrata</taxon>
        <taxon>Euteleostomi</taxon>
        <taxon>Actinopterygii</taxon>
        <taxon>Neopterygii</taxon>
        <taxon>Teleostei</taxon>
        <taxon>Neoteleostei</taxon>
        <taxon>Acanthomorphata</taxon>
        <taxon>Carangaria</taxon>
        <taxon>Pleuronectiformes</taxon>
        <taxon>Pleuronectoidei</taxon>
        <taxon>Soleidae</taxon>
        <taxon>Solea</taxon>
    </lineage>
</organism>
<keyword evidence="7" id="KW-0539">Nucleus</keyword>
<evidence type="ECO:0000256" key="3">
    <source>
        <dbReference type="ARBA" id="ARBA00022771"/>
    </source>
</evidence>
<keyword evidence="5" id="KW-0832">Ubl conjugation</keyword>
<feature type="domain" description="C2H2-type" evidence="9">
    <location>
        <begin position="496"/>
        <end position="516"/>
    </location>
</feature>
<sequence length="907" mass="101319">MEVQCDTGGDTDLTMECDEDEPSSLLSSSSLQAEEKKEDEGLKVRSLEEEMDQSQTRLISIPKQLMKNCSAPTLMSSAVPLGFRLNGQLVPLLPGGGAAELKLCSQPRGSVSGFTVTVTGSHHINNTTAPPTADTHCPAPEAQANSTPIITGVISGEEAQKVLNQHNLNFKFTLPLANLKTLKTPPHIQHAPPTITQLTPPAALRTLAPPTSSNRTATSHKLQLKGQQEHVSPPNCLNCASHYKFIKQLRGFMCLCSPGIAQSLENLKKKRRSREEKMTPQRSSDDVLSDPDSPVPEPADSPLRECMAPPPGSPQGKLVMLVEDFFYGSALGRSPAHTNRLGPQYREDFCCVFCPTTIRNNIEFMSHTLQHDAAIKPSCPYCYRRFLSPFKLQCHIEGDHSRCMSSATCQICERNFGSEPRFLLHMKRAHKPGEMPYVCQVCDFRSSFYSDVWSHFKDVHADTKYLLCHYCLMVLVDESNYQHHVTQHQKKYMFDCDKCRLHFLYAQQRNKHQELHETYIKPAQLTGLTPGTKVTVRTYSVVEGAENDEVVKKVVPCKVIKVDSPPPTQEVPKRKKVESLGPLLSSLSEEAGVSPLLCVECLSTVRDVRNHFPSLVHCSLCRFITCCSTSYANHMINNHVTFNENQPYQSIFLSNPRSSHRLECVSCKLSTYRGDVMANHLTERPEHHCRVHKDWSIYREQHTHTCDSVTSAGDLGHSGFVPINLMSSSKMTSTQLSVKPLPSPSPLCSEPAMTIIIVGPRPQSDQMLASSLSVSQLAAVLSSLCHGVSQASHRCQTASAAILSWTEQQERGLCSRNWHWKTARLVSWLLRQRELQLAVSEDVLLQVATTFLGQDSQLSERYRWSVDFMLRHDSSCLTLPMDIRDKCHTFVQSLQDQVSVRPPPLET</sequence>
<evidence type="ECO:0000256" key="7">
    <source>
        <dbReference type="ARBA" id="ARBA00023242"/>
    </source>
</evidence>
<gene>
    <name evidence="10" type="ORF">JOB18_007208</name>
</gene>
<evidence type="ECO:0000256" key="4">
    <source>
        <dbReference type="ARBA" id="ARBA00022833"/>
    </source>
</evidence>
<reference evidence="10 11" key="1">
    <citation type="journal article" date="2021" name="Sci. Rep.">
        <title>Chromosome anchoring in Senegalese sole (Solea senegalensis) reveals sex-associated markers and genome rearrangements in flatfish.</title>
        <authorList>
            <person name="Guerrero-Cozar I."/>
            <person name="Gomez-Garrido J."/>
            <person name="Berbel C."/>
            <person name="Martinez-Blanch J.F."/>
            <person name="Alioto T."/>
            <person name="Claros M.G."/>
            <person name="Gagnaire P.A."/>
            <person name="Manchado M."/>
        </authorList>
    </citation>
    <scope>NUCLEOTIDE SEQUENCE [LARGE SCALE GENOMIC DNA]</scope>
    <source>
        <strain evidence="10">Sse05_10M</strain>
    </source>
</reference>
<dbReference type="PANTHER" id="PTHR24388">
    <property type="entry name" value="ZINC FINGER PROTEIN"/>
    <property type="match status" value="1"/>
</dbReference>
<feature type="region of interest" description="Disordered" evidence="8">
    <location>
        <begin position="1"/>
        <end position="49"/>
    </location>
</feature>